<evidence type="ECO:0000256" key="1">
    <source>
        <dbReference type="SAM" id="Coils"/>
    </source>
</evidence>
<reference evidence="4 5" key="1">
    <citation type="submission" date="2018-04" db="EMBL/GenBank/DDBJ databases">
        <title>Pelagivirga bohaiensis gen. nov., sp. nov., a bacterium isolated from the Bohai Sea.</title>
        <authorList>
            <person name="Ji X."/>
        </authorList>
    </citation>
    <scope>NUCLEOTIDE SEQUENCE [LARGE SCALE GENOMIC DNA]</scope>
    <source>
        <strain evidence="4 5">BH-SD19</strain>
    </source>
</reference>
<evidence type="ECO:0000256" key="3">
    <source>
        <dbReference type="SAM" id="Phobius"/>
    </source>
</evidence>
<feature type="region of interest" description="Disordered" evidence="2">
    <location>
        <begin position="1"/>
        <end position="29"/>
    </location>
</feature>
<dbReference type="Proteomes" id="UP000244446">
    <property type="component" value="Unassembled WGS sequence"/>
</dbReference>
<dbReference type="AlphaFoldDB" id="A0A2T7G849"/>
<keyword evidence="3" id="KW-0812">Transmembrane</keyword>
<feature type="transmembrane region" description="Helical" evidence="3">
    <location>
        <begin position="40"/>
        <end position="59"/>
    </location>
</feature>
<keyword evidence="3" id="KW-0472">Membrane</keyword>
<evidence type="ECO:0000256" key="2">
    <source>
        <dbReference type="SAM" id="MobiDB-lite"/>
    </source>
</evidence>
<accession>A0A2T7G849</accession>
<keyword evidence="1" id="KW-0175">Coiled coil</keyword>
<name>A0A2T7G849_9RHOB</name>
<keyword evidence="5" id="KW-1185">Reference proteome</keyword>
<proteinExistence type="predicted"/>
<evidence type="ECO:0000313" key="5">
    <source>
        <dbReference type="Proteomes" id="UP000244446"/>
    </source>
</evidence>
<feature type="coiled-coil region" evidence="1">
    <location>
        <begin position="68"/>
        <end position="112"/>
    </location>
</feature>
<gene>
    <name evidence="4" type="ORF">DC366_06775</name>
</gene>
<comment type="caution">
    <text evidence="4">The sequence shown here is derived from an EMBL/GenBank/DDBJ whole genome shotgun (WGS) entry which is preliminary data.</text>
</comment>
<dbReference type="EMBL" id="QCYH01000003">
    <property type="protein sequence ID" value="PVA10602.1"/>
    <property type="molecule type" value="Genomic_DNA"/>
</dbReference>
<evidence type="ECO:0000313" key="4">
    <source>
        <dbReference type="EMBL" id="PVA10602.1"/>
    </source>
</evidence>
<keyword evidence="3" id="KW-1133">Transmembrane helix</keyword>
<protein>
    <submittedName>
        <fullName evidence="4">Septum formation initiator</fullName>
    </submittedName>
</protein>
<dbReference type="OrthoDB" id="7689499at2"/>
<dbReference type="InterPro" id="IPR007060">
    <property type="entry name" value="FtsL/DivIC"/>
</dbReference>
<dbReference type="Pfam" id="PF04977">
    <property type="entry name" value="DivIC"/>
    <property type="match status" value="1"/>
</dbReference>
<sequence length="128" mass="13879">MPEGDSNAGLSVSVCPQGPAEAQGNEASAVNHRKKPALGVFVYFAIAFALGTYFTFAAVQGDFGLFSRAEIEAEAETLQAQLDELNAEIAVMENLTRRLSDTYLDLDLLDEQARSVIGLLRNDEIVIR</sequence>
<organism evidence="4 5">
    <name type="scientific">Pelagivirga sediminicola</name>
    <dbReference type="NCBI Taxonomy" id="2170575"/>
    <lineage>
        <taxon>Bacteria</taxon>
        <taxon>Pseudomonadati</taxon>
        <taxon>Pseudomonadota</taxon>
        <taxon>Alphaproteobacteria</taxon>
        <taxon>Rhodobacterales</taxon>
        <taxon>Paracoccaceae</taxon>
        <taxon>Pelagivirga</taxon>
    </lineage>
</organism>